<evidence type="ECO:0000313" key="3">
    <source>
        <dbReference type="EMBL" id="PED83531.1"/>
    </source>
</evidence>
<feature type="region of interest" description="Disordered" evidence="1">
    <location>
        <begin position="186"/>
        <end position="219"/>
    </location>
</feature>
<reference evidence="3 4" key="1">
    <citation type="submission" date="2017-09" db="EMBL/GenBank/DDBJ databases">
        <title>Large-scale bioinformatics analysis of Bacillus genomes uncovers conserved roles of natural products in bacterial physiology.</title>
        <authorList>
            <consortium name="Agbiome Team Llc"/>
            <person name="Bleich R.M."/>
            <person name="Grubbs K.J."/>
            <person name="Santa Maria K.C."/>
            <person name="Allen S.E."/>
            <person name="Farag S."/>
            <person name="Shank E.A."/>
            <person name="Bowers A."/>
        </authorList>
    </citation>
    <scope>NUCLEOTIDE SEQUENCE [LARGE SCALE GENOMIC DNA]</scope>
    <source>
        <strain evidence="3 4">AFS092012</strain>
    </source>
</reference>
<keyword evidence="2" id="KW-0472">Membrane</keyword>
<accession>A0AA91ZU65</accession>
<feature type="transmembrane region" description="Helical" evidence="2">
    <location>
        <begin position="6"/>
        <end position="24"/>
    </location>
</feature>
<dbReference type="AlphaFoldDB" id="A0AA91ZU65"/>
<evidence type="ECO:0000256" key="1">
    <source>
        <dbReference type="SAM" id="MobiDB-lite"/>
    </source>
</evidence>
<feature type="compositionally biased region" description="Basic and acidic residues" evidence="1">
    <location>
        <begin position="207"/>
        <end position="219"/>
    </location>
</feature>
<dbReference type="InterPro" id="IPR014202">
    <property type="entry name" value="Spore_II_R"/>
</dbReference>
<dbReference type="Proteomes" id="UP000221020">
    <property type="component" value="Unassembled WGS sequence"/>
</dbReference>
<evidence type="ECO:0000313" key="4">
    <source>
        <dbReference type="Proteomes" id="UP000221020"/>
    </source>
</evidence>
<keyword evidence="2" id="KW-1133">Transmembrane helix</keyword>
<gene>
    <name evidence="3" type="primary">spoIIR</name>
    <name evidence="3" type="ORF">CON65_06570</name>
</gene>
<comment type="caution">
    <text evidence="3">The sequence shown here is derived from an EMBL/GenBank/DDBJ whole genome shotgun (WGS) entry which is preliminary data.</text>
</comment>
<dbReference type="EMBL" id="NVOR01000015">
    <property type="protein sequence ID" value="PED83531.1"/>
    <property type="molecule type" value="Genomic_DNA"/>
</dbReference>
<feature type="compositionally biased region" description="Basic and acidic residues" evidence="1">
    <location>
        <begin position="241"/>
        <end position="269"/>
    </location>
</feature>
<organism evidence="3 4">
    <name type="scientific">Bacillus pseudomycoides</name>
    <dbReference type="NCBI Taxonomy" id="64104"/>
    <lineage>
        <taxon>Bacteria</taxon>
        <taxon>Bacillati</taxon>
        <taxon>Bacillota</taxon>
        <taxon>Bacilli</taxon>
        <taxon>Bacillales</taxon>
        <taxon>Bacillaceae</taxon>
        <taxon>Bacillus</taxon>
        <taxon>Bacillus cereus group</taxon>
    </lineage>
</organism>
<dbReference type="NCBIfam" id="TIGR02837">
    <property type="entry name" value="spore_II_R"/>
    <property type="match status" value="1"/>
</dbReference>
<name>A0AA91ZU65_9BACI</name>
<evidence type="ECO:0000256" key="2">
    <source>
        <dbReference type="SAM" id="Phobius"/>
    </source>
</evidence>
<proteinExistence type="predicted"/>
<keyword evidence="2" id="KW-0812">Transmembrane</keyword>
<dbReference type="Pfam" id="PF09551">
    <property type="entry name" value="Spore_II_R"/>
    <property type="match status" value="1"/>
</dbReference>
<sequence>MKKQVIAYFILLLIGAQLLVQFGYMKADAKGPAVIPKEAVRLRILANSDSNEDQALKRKVRDEVKMQIDSWVADLKSFEEARQVIQSHIPEIEKTVASTLKREGSKESFQVTFGKHIKFPTKVYGNFIYPAGEYEAVLITIGKGEGANWWCVLFPPMCFLDFSSGTAVKKEEHVVKAESVEEEQVVPQQEKEEVSKKTNAKNTSQQEVRKQNKEVVPKQETEKEIATKVQTAVKVKNAKTAQERSEKLEEKEVVEKAEKPVEQKQKQTVEIEEQEKEPEVKLFIVEAFSSLFSK</sequence>
<feature type="region of interest" description="Disordered" evidence="1">
    <location>
        <begin position="239"/>
        <end position="271"/>
    </location>
</feature>
<protein>
    <submittedName>
        <fullName evidence="3">Stage II sporulation protein R</fullName>
    </submittedName>
</protein>